<dbReference type="OrthoDB" id="5124221at2"/>
<protein>
    <submittedName>
        <fullName evidence="2">Uncharacterized protein</fullName>
    </submittedName>
</protein>
<dbReference type="AlphaFoldDB" id="A0A1N6I146"/>
<feature type="transmembrane region" description="Helical" evidence="1">
    <location>
        <begin position="132"/>
        <end position="151"/>
    </location>
</feature>
<feature type="transmembrane region" description="Helical" evidence="1">
    <location>
        <begin position="219"/>
        <end position="237"/>
    </location>
</feature>
<feature type="transmembrane region" description="Helical" evidence="1">
    <location>
        <begin position="338"/>
        <end position="359"/>
    </location>
</feature>
<feature type="transmembrane region" description="Helical" evidence="1">
    <location>
        <begin position="307"/>
        <end position="326"/>
    </location>
</feature>
<proteinExistence type="predicted"/>
<feature type="transmembrane region" description="Helical" evidence="1">
    <location>
        <begin position="244"/>
        <end position="262"/>
    </location>
</feature>
<gene>
    <name evidence="2" type="ORF">SAMN05444168_3843</name>
</gene>
<keyword evidence="1" id="KW-0812">Transmembrane</keyword>
<feature type="transmembrane region" description="Helical" evidence="1">
    <location>
        <begin position="399"/>
        <end position="416"/>
    </location>
</feature>
<reference evidence="2 3" key="1">
    <citation type="submission" date="2016-11" db="EMBL/GenBank/DDBJ databases">
        <authorList>
            <person name="Jaros S."/>
            <person name="Januszkiewicz K."/>
            <person name="Wedrychowicz H."/>
        </authorList>
    </citation>
    <scope>NUCLEOTIDE SEQUENCE [LARGE SCALE GENOMIC DNA]</scope>
    <source>
        <strain evidence="2 3">GAS86</strain>
    </source>
</reference>
<dbReference type="Proteomes" id="UP000184693">
    <property type="component" value="Unassembled WGS sequence"/>
</dbReference>
<dbReference type="RefSeq" id="WP_074265652.1">
    <property type="nucleotide sequence ID" value="NZ_FSRM01000001.1"/>
</dbReference>
<sequence length="547" mass="60707">MAVDIRESSRTSSSAVRYARILGLFVIVLLIASIALAHLYLTPWASLLLYNGDSLTLALIAKSVRAGESFHWILSSQLFLFPEGLFYAVSSILVPVTKYTFLFNAFLNLVTLFALYFLIAKSILKDTGRSEAFAISGLCLAVFYMLCEVQPEVNRRTIASVFLITTYYYGVILASLLLLYLHIELIKRSNANASGRVNGLLGGSIVVVTGLTYFSDPLLLLQFSLPFLATVFLVWAIRRLPFRQLVVAIVLQLFGLIAGQIFRHLCRDLVGNAVAGYIDFGKITASIMDCWSVVVEIARNGLSLLEYSVMAGVFLISVGVVIVLCAKGRRTFFHDDNTLSTIALIVAFFAVICPLSTIFGTIASGNSYTRYFVPLVFIPALGLIPLFYVWKGFSREKTLAFFFVFVLIAFVSYVPSRLSSAEAASYSDSESVDCYNHYMSQQPFNAVGGFWTVRALDLYSTSGSRVLQLAGLGRMRWMNNSSPYFNLFFNGVIVDKSNGQRAPNFIYAEDVAPLGAYTKKLSCQQFDIYYYAENSPGFRLLNSALKK</sequence>
<feature type="transmembrane region" description="Helical" evidence="1">
    <location>
        <begin position="157"/>
        <end position="181"/>
    </location>
</feature>
<keyword evidence="1" id="KW-0472">Membrane</keyword>
<evidence type="ECO:0000313" key="3">
    <source>
        <dbReference type="Proteomes" id="UP000184693"/>
    </source>
</evidence>
<accession>A0A1N6I146</accession>
<dbReference type="EMBL" id="FSRM01000001">
    <property type="protein sequence ID" value="SIO25679.1"/>
    <property type="molecule type" value="Genomic_DNA"/>
</dbReference>
<feature type="transmembrane region" description="Helical" evidence="1">
    <location>
        <begin position="99"/>
        <end position="120"/>
    </location>
</feature>
<feature type="transmembrane region" description="Helical" evidence="1">
    <location>
        <begin position="371"/>
        <end position="390"/>
    </location>
</feature>
<feature type="transmembrane region" description="Helical" evidence="1">
    <location>
        <begin position="21"/>
        <end position="41"/>
    </location>
</feature>
<name>A0A1N6I146_9BURK</name>
<feature type="transmembrane region" description="Helical" evidence="1">
    <location>
        <begin position="71"/>
        <end position="93"/>
    </location>
</feature>
<evidence type="ECO:0000256" key="1">
    <source>
        <dbReference type="SAM" id="Phobius"/>
    </source>
</evidence>
<evidence type="ECO:0000313" key="2">
    <source>
        <dbReference type="EMBL" id="SIO25679.1"/>
    </source>
</evidence>
<organism evidence="2 3">
    <name type="scientific">Paraburkholderia phenazinium</name>
    <dbReference type="NCBI Taxonomy" id="60549"/>
    <lineage>
        <taxon>Bacteria</taxon>
        <taxon>Pseudomonadati</taxon>
        <taxon>Pseudomonadota</taxon>
        <taxon>Betaproteobacteria</taxon>
        <taxon>Burkholderiales</taxon>
        <taxon>Burkholderiaceae</taxon>
        <taxon>Paraburkholderia</taxon>
    </lineage>
</organism>
<keyword evidence="1" id="KW-1133">Transmembrane helix</keyword>